<dbReference type="SUPFAM" id="SSF51713">
    <property type="entry name" value="tRNA-guanine transglycosylase"/>
    <property type="match status" value="1"/>
</dbReference>
<comment type="caution">
    <text evidence="1">The sequence shown here is derived from an EMBL/GenBank/DDBJ whole genome shotgun (WGS) entry which is preliminary data.</text>
</comment>
<gene>
    <name evidence="1" type="ORF">F7731_11915</name>
</gene>
<reference evidence="1 2" key="1">
    <citation type="journal article" date="2016" name="Antonie Van Leeuwenhoek">
        <title>Bacillus depressus sp. nov., isolated from soil of a sunflower field.</title>
        <authorList>
            <person name="Wei X."/>
            <person name="Xin D."/>
            <person name="Xin Y."/>
            <person name="Zhang H."/>
            <person name="Wang T."/>
            <person name="Zhang J."/>
        </authorList>
    </citation>
    <scope>NUCLEOTIDE SEQUENCE [LARGE SCALE GENOMIC DNA]</scope>
    <source>
        <strain evidence="1 2">BZ1</strain>
    </source>
</reference>
<dbReference type="AlphaFoldDB" id="A0A6L3VA02"/>
<name>A0A6L3VA02_9BACI</name>
<dbReference type="GO" id="GO:0006400">
    <property type="term" value="P:tRNA modification"/>
    <property type="evidence" value="ECO:0007669"/>
    <property type="project" value="InterPro"/>
</dbReference>
<dbReference type="RefSeq" id="WP_151535000.1">
    <property type="nucleotide sequence ID" value="NZ_WBOS01000004.1"/>
</dbReference>
<dbReference type="OrthoDB" id="8457080at2"/>
<dbReference type="Gene3D" id="3.20.20.105">
    <property type="entry name" value="Queuine tRNA-ribosyltransferase-like"/>
    <property type="match status" value="1"/>
</dbReference>
<accession>A0A6L3VA02</accession>
<evidence type="ECO:0000313" key="2">
    <source>
        <dbReference type="Proteomes" id="UP000481030"/>
    </source>
</evidence>
<dbReference type="Proteomes" id="UP000481030">
    <property type="component" value="Unassembled WGS sequence"/>
</dbReference>
<keyword evidence="2" id="KW-1185">Reference proteome</keyword>
<sequence>MSRYLCKERLVNGIEATTPILIPSFSSKGIRRFDEIFYNLKDYLSDATLFSSYDLYYKLIDGKQIYETEILFIDSGGYETGIEPDLSEVYDFPHKPFDWNEEFYFKQIACIEPMTDIVLINYDYMGLSVIEQINKANSIFRQFPLFSSDFLIKAESGEGKINIESVINNVSRLSSFSIVGFTEKELGYSVYERCQNIYKIRTALDDKGLKQPIHIFGCLDPLNIIVYFLCGADIFDGLSWLRYGFKDNNPVYFNSFSISSGKWNLRTDELKLISYLENIKTLNNLKHKMKLFTQENDLAVFELDEMTEREITKIIELVKEEK</sequence>
<dbReference type="InterPro" id="IPR036511">
    <property type="entry name" value="TGT-like_sf"/>
</dbReference>
<organism evidence="1 2">
    <name type="scientific">Cytobacillus depressus</name>
    <dbReference type="NCBI Taxonomy" id="1602942"/>
    <lineage>
        <taxon>Bacteria</taxon>
        <taxon>Bacillati</taxon>
        <taxon>Bacillota</taxon>
        <taxon>Bacilli</taxon>
        <taxon>Bacillales</taxon>
        <taxon>Bacillaceae</taxon>
        <taxon>Cytobacillus</taxon>
    </lineage>
</organism>
<proteinExistence type="predicted"/>
<dbReference type="EMBL" id="WBOS01000004">
    <property type="protein sequence ID" value="KAB2336197.1"/>
    <property type="molecule type" value="Genomic_DNA"/>
</dbReference>
<protein>
    <submittedName>
        <fullName evidence="1">Uncharacterized protein</fullName>
    </submittedName>
</protein>
<evidence type="ECO:0000313" key="1">
    <source>
        <dbReference type="EMBL" id="KAB2336197.1"/>
    </source>
</evidence>